<keyword evidence="8 14" id="KW-0067">ATP-binding</keyword>
<comment type="pathway">
    <text evidence="1 14">Cofactor biosynthesis; adenosylcobalamin biosynthesis; adenosylcobalamin from cob(II)yrinate a,c-diamide: step 2/7.</text>
</comment>
<comment type="catalytic activity">
    <reaction evidence="12 14">
        <text>2 cob(II)yrinate a,c diamide + reduced [electron-transfer flavoprotein] + 2 ATP = 2 adenosylcob(III)yrinate a,c-diamide + 2 triphosphate + oxidized [electron-transfer flavoprotein] + 3 H(+)</text>
        <dbReference type="Rhea" id="RHEA:11528"/>
        <dbReference type="Rhea" id="RHEA-COMP:10685"/>
        <dbReference type="Rhea" id="RHEA-COMP:10686"/>
        <dbReference type="ChEBI" id="CHEBI:15378"/>
        <dbReference type="ChEBI" id="CHEBI:18036"/>
        <dbReference type="ChEBI" id="CHEBI:30616"/>
        <dbReference type="ChEBI" id="CHEBI:57692"/>
        <dbReference type="ChEBI" id="CHEBI:58307"/>
        <dbReference type="ChEBI" id="CHEBI:58503"/>
        <dbReference type="ChEBI" id="CHEBI:58537"/>
        <dbReference type="EC" id="2.5.1.17"/>
    </reaction>
</comment>
<dbReference type="GO" id="GO:0008817">
    <property type="term" value="F:corrinoid adenosyltransferase activity"/>
    <property type="evidence" value="ECO:0007669"/>
    <property type="project" value="UniProtKB-EC"/>
</dbReference>
<evidence type="ECO:0000256" key="10">
    <source>
        <dbReference type="ARBA" id="ARBA00033334"/>
    </source>
</evidence>
<keyword evidence="6 14" id="KW-0808">Transferase</keyword>
<dbReference type="Gene3D" id="1.20.1200.10">
    <property type="entry name" value="Cobalamin adenosyltransferase-like"/>
    <property type="match status" value="1"/>
</dbReference>
<proteinExistence type="inferred from homology"/>
<evidence type="ECO:0000256" key="3">
    <source>
        <dbReference type="ARBA" id="ARBA00012454"/>
    </source>
</evidence>
<evidence type="ECO:0000259" key="15">
    <source>
        <dbReference type="Pfam" id="PF01923"/>
    </source>
</evidence>
<evidence type="ECO:0000256" key="1">
    <source>
        <dbReference type="ARBA" id="ARBA00005121"/>
    </source>
</evidence>
<evidence type="ECO:0000256" key="6">
    <source>
        <dbReference type="ARBA" id="ARBA00022679"/>
    </source>
</evidence>
<dbReference type="InterPro" id="IPR029499">
    <property type="entry name" value="PduO-typ"/>
</dbReference>
<evidence type="ECO:0000256" key="13">
    <source>
        <dbReference type="ARBA" id="ARBA00048692"/>
    </source>
</evidence>
<evidence type="ECO:0000256" key="8">
    <source>
        <dbReference type="ARBA" id="ARBA00022840"/>
    </source>
</evidence>
<gene>
    <name evidence="16" type="ORF">JOE21_000125</name>
</gene>
<dbReference type="EMBL" id="JAVDQG010000001">
    <property type="protein sequence ID" value="MDR6224137.1"/>
    <property type="molecule type" value="Genomic_DNA"/>
</dbReference>
<evidence type="ECO:0000256" key="4">
    <source>
        <dbReference type="ARBA" id="ARBA00020963"/>
    </source>
</evidence>
<dbReference type="Pfam" id="PF01923">
    <property type="entry name" value="Cob_adeno_trans"/>
    <property type="match status" value="1"/>
</dbReference>
<feature type="domain" description="Cobalamin adenosyltransferase-like" evidence="15">
    <location>
        <begin position="3"/>
        <end position="168"/>
    </location>
</feature>
<dbReference type="EC" id="2.5.1.17" evidence="3 14"/>
<evidence type="ECO:0000313" key="17">
    <source>
        <dbReference type="Proteomes" id="UP001185012"/>
    </source>
</evidence>
<protein>
    <recommendedName>
        <fullName evidence="4 14">Corrinoid adenosyltransferase</fullName>
        <ecNumber evidence="3 14">2.5.1.17</ecNumber>
    </recommendedName>
    <alternativeName>
        <fullName evidence="9 14">Cob(II)alamin adenosyltransferase</fullName>
    </alternativeName>
    <alternativeName>
        <fullName evidence="11 14">Cob(II)yrinic acid a,c-diamide adenosyltransferase</fullName>
    </alternativeName>
    <alternativeName>
        <fullName evidence="10 14">Cobinamide/cobalamin adenosyltransferase</fullName>
    </alternativeName>
</protein>
<evidence type="ECO:0000256" key="11">
    <source>
        <dbReference type="ARBA" id="ARBA00033354"/>
    </source>
</evidence>
<sequence>MGIYTRRGDAGETSVIGARVSKDHVRVEAYGTVDEANSFVGDAIARMRERDAERYDDMIEILTEIQQELFDVGADLAVVKGKRPYKTTAEQVERLEGWVDEFLAEAPPVKKFILPGGTSIASALHICRTVVRRAERRAVTLTLQGEINGEARRYLNRLSDFFFALARAANAREQQEDIQYIRGRDVFRGQSPVKRTST</sequence>
<comment type="similarity">
    <text evidence="2 14">Belongs to the Cob(I)alamin adenosyltransferase family.</text>
</comment>
<keyword evidence="5 14" id="KW-0169">Cobalamin biosynthesis</keyword>
<dbReference type="SUPFAM" id="SSF89028">
    <property type="entry name" value="Cobalamin adenosyltransferase-like"/>
    <property type="match status" value="1"/>
</dbReference>
<comment type="catalytic activity">
    <reaction evidence="13 14">
        <text>2 cob(II)alamin + reduced [electron-transfer flavoprotein] + 2 ATP = 2 adenosylcob(III)alamin + 2 triphosphate + oxidized [electron-transfer flavoprotein] + 3 H(+)</text>
        <dbReference type="Rhea" id="RHEA:28671"/>
        <dbReference type="Rhea" id="RHEA-COMP:10685"/>
        <dbReference type="Rhea" id="RHEA-COMP:10686"/>
        <dbReference type="ChEBI" id="CHEBI:15378"/>
        <dbReference type="ChEBI" id="CHEBI:16304"/>
        <dbReference type="ChEBI" id="CHEBI:18036"/>
        <dbReference type="ChEBI" id="CHEBI:18408"/>
        <dbReference type="ChEBI" id="CHEBI:30616"/>
        <dbReference type="ChEBI" id="CHEBI:57692"/>
        <dbReference type="ChEBI" id="CHEBI:58307"/>
        <dbReference type="EC" id="2.5.1.17"/>
    </reaction>
</comment>
<evidence type="ECO:0000256" key="9">
    <source>
        <dbReference type="ARBA" id="ARBA00031529"/>
    </source>
</evidence>
<dbReference type="InterPro" id="IPR016030">
    <property type="entry name" value="CblAdoTrfase-like"/>
</dbReference>
<dbReference type="Proteomes" id="UP001185012">
    <property type="component" value="Unassembled WGS sequence"/>
</dbReference>
<comment type="caution">
    <text evidence="16">The sequence shown here is derived from an EMBL/GenBank/DDBJ whole genome shotgun (WGS) entry which is preliminary data.</text>
</comment>
<accession>A0ABU1IHW4</accession>
<evidence type="ECO:0000256" key="2">
    <source>
        <dbReference type="ARBA" id="ARBA00007487"/>
    </source>
</evidence>
<evidence type="ECO:0000256" key="7">
    <source>
        <dbReference type="ARBA" id="ARBA00022741"/>
    </source>
</evidence>
<reference evidence="16 17" key="1">
    <citation type="submission" date="2023-07" db="EMBL/GenBank/DDBJ databases">
        <title>Genomic Encyclopedia of Type Strains, Phase IV (KMG-IV): sequencing the most valuable type-strain genomes for metagenomic binning, comparative biology and taxonomic classification.</title>
        <authorList>
            <person name="Goeker M."/>
        </authorList>
    </citation>
    <scope>NUCLEOTIDE SEQUENCE [LARGE SCALE GENOMIC DNA]</scope>
    <source>
        <strain evidence="16 17">DSM 45903</strain>
    </source>
</reference>
<keyword evidence="17" id="KW-1185">Reference proteome</keyword>
<dbReference type="NCBIfam" id="TIGR00636">
    <property type="entry name" value="PduO_Nterm"/>
    <property type="match status" value="1"/>
</dbReference>
<evidence type="ECO:0000313" key="16">
    <source>
        <dbReference type="EMBL" id="MDR6224137.1"/>
    </source>
</evidence>
<dbReference type="RefSeq" id="WP_309861004.1">
    <property type="nucleotide sequence ID" value="NZ_JAVDQG010000001.1"/>
</dbReference>
<evidence type="ECO:0000256" key="12">
    <source>
        <dbReference type="ARBA" id="ARBA00048555"/>
    </source>
</evidence>
<evidence type="ECO:0000256" key="5">
    <source>
        <dbReference type="ARBA" id="ARBA00022573"/>
    </source>
</evidence>
<keyword evidence="7 14" id="KW-0547">Nucleotide-binding</keyword>
<dbReference type="PANTHER" id="PTHR12213">
    <property type="entry name" value="CORRINOID ADENOSYLTRANSFERASE"/>
    <property type="match status" value="1"/>
</dbReference>
<evidence type="ECO:0000256" key="14">
    <source>
        <dbReference type="RuleBase" id="RU366026"/>
    </source>
</evidence>
<dbReference type="PANTHER" id="PTHR12213:SF0">
    <property type="entry name" value="CORRINOID ADENOSYLTRANSFERASE MMAB"/>
    <property type="match status" value="1"/>
</dbReference>
<organism evidence="16 17">
    <name type="scientific">Desmospora profundinema</name>
    <dbReference type="NCBI Taxonomy" id="1571184"/>
    <lineage>
        <taxon>Bacteria</taxon>
        <taxon>Bacillati</taxon>
        <taxon>Bacillota</taxon>
        <taxon>Bacilli</taxon>
        <taxon>Bacillales</taxon>
        <taxon>Thermoactinomycetaceae</taxon>
        <taxon>Desmospora</taxon>
    </lineage>
</organism>
<name>A0ABU1IHW4_9BACL</name>
<dbReference type="InterPro" id="IPR036451">
    <property type="entry name" value="CblAdoTrfase-like_sf"/>
</dbReference>